<dbReference type="Pfam" id="PF00078">
    <property type="entry name" value="RVT_1"/>
    <property type="match status" value="1"/>
</dbReference>
<proteinExistence type="predicted"/>
<dbReference type="AlphaFoldDB" id="A0A3M0KPS0"/>
<evidence type="ECO:0000259" key="1">
    <source>
        <dbReference type="Pfam" id="PF00078"/>
    </source>
</evidence>
<accession>A0A3M0KPS0</accession>
<dbReference type="PANTHER" id="PTHR33332">
    <property type="entry name" value="REVERSE TRANSCRIPTASE DOMAIN-CONTAINING PROTEIN"/>
    <property type="match status" value="1"/>
</dbReference>
<comment type="caution">
    <text evidence="2">The sequence shown here is derived from an EMBL/GenBank/DDBJ whole genome shotgun (WGS) entry which is preliminary data.</text>
</comment>
<dbReference type="InterPro" id="IPR000477">
    <property type="entry name" value="RT_dom"/>
</dbReference>
<gene>
    <name evidence="2" type="ORF">DUI87_07440</name>
</gene>
<organism evidence="2 3">
    <name type="scientific">Hirundo rustica rustica</name>
    <dbReference type="NCBI Taxonomy" id="333673"/>
    <lineage>
        <taxon>Eukaryota</taxon>
        <taxon>Metazoa</taxon>
        <taxon>Chordata</taxon>
        <taxon>Craniata</taxon>
        <taxon>Vertebrata</taxon>
        <taxon>Euteleostomi</taxon>
        <taxon>Archelosauria</taxon>
        <taxon>Archosauria</taxon>
        <taxon>Dinosauria</taxon>
        <taxon>Saurischia</taxon>
        <taxon>Theropoda</taxon>
        <taxon>Coelurosauria</taxon>
        <taxon>Aves</taxon>
        <taxon>Neognathae</taxon>
        <taxon>Neoaves</taxon>
        <taxon>Telluraves</taxon>
        <taxon>Australaves</taxon>
        <taxon>Passeriformes</taxon>
        <taxon>Sylvioidea</taxon>
        <taxon>Hirundinidae</taxon>
        <taxon>Hirundo</taxon>
    </lineage>
</organism>
<name>A0A3M0KPS0_HIRRU</name>
<feature type="domain" description="Reverse transcriptase" evidence="1">
    <location>
        <begin position="28"/>
        <end position="107"/>
    </location>
</feature>
<dbReference type="EMBL" id="QRBI01000104">
    <property type="protein sequence ID" value="RMC15252.1"/>
    <property type="molecule type" value="Genomic_DNA"/>
</dbReference>
<keyword evidence="3" id="KW-1185">Reference proteome</keyword>
<sequence length="168" mass="19183">MNRKAKAHLELSLSRDIKDTKKGFYKYISSKSKLRKCGSDEWTVRWIKTWLNGRAQSVMISKTESTWRSVVSGAPQGSVLGPALLSLFTNDLEEGIECTLSRFADEMKLGQWLIHLKAVLTFSRTLTHWRIGQKETWQADFIDCVSDGLYVFCPDNPGNMKGYLKMVQ</sequence>
<dbReference type="OrthoDB" id="416454at2759"/>
<dbReference type="STRING" id="333673.A0A3M0KPS0"/>
<reference evidence="2 3" key="1">
    <citation type="submission" date="2018-07" db="EMBL/GenBank/DDBJ databases">
        <title>A high quality draft genome assembly of the barn swallow (H. rustica rustica).</title>
        <authorList>
            <person name="Formenti G."/>
            <person name="Chiara M."/>
            <person name="Poveda L."/>
            <person name="Francoijs K.-J."/>
            <person name="Bonisoli-Alquati A."/>
            <person name="Canova L."/>
            <person name="Gianfranceschi L."/>
            <person name="Horner D.S."/>
            <person name="Saino N."/>
        </authorList>
    </citation>
    <scope>NUCLEOTIDE SEQUENCE [LARGE SCALE GENOMIC DNA]</scope>
    <source>
        <strain evidence="2">Chelidonia</strain>
        <tissue evidence="2">Blood</tissue>
    </source>
</reference>
<protein>
    <recommendedName>
        <fullName evidence="1">Reverse transcriptase domain-containing protein</fullName>
    </recommendedName>
</protein>
<dbReference type="Proteomes" id="UP000269221">
    <property type="component" value="Unassembled WGS sequence"/>
</dbReference>
<evidence type="ECO:0000313" key="2">
    <source>
        <dbReference type="EMBL" id="RMC15252.1"/>
    </source>
</evidence>
<evidence type="ECO:0000313" key="3">
    <source>
        <dbReference type="Proteomes" id="UP000269221"/>
    </source>
</evidence>